<evidence type="ECO:0000313" key="2">
    <source>
        <dbReference type="EMBL" id="GAH43497.1"/>
    </source>
</evidence>
<accession>X1FEW6</accession>
<name>X1FEW6_9ZZZZ</name>
<keyword evidence="1" id="KW-0175">Coiled coil</keyword>
<feature type="coiled-coil region" evidence="1">
    <location>
        <begin position="174"/>
        <end position="217"/>
    </location>
</feature>
<sequence>AVFMDEENLETTVKNREFFLSKFGNLFTETKEVEDTLIKQKFNEMQSMIEYEEDEIFKLAFGIDKMRIPETTKTEWTEGLGKNRYMQIFRKDPNLQFPDEIASNLGISENELREQIIERIRTAPREVTLESAKQELIDARDTVFMQVTAQMDAYRILLDEIEGGEYSFDTPKNIKRLNAKISVLKTDSKNLMKRYEKEITELQKEGIEKRFEELKKKTEAEKKVEVEIGIKKGLKVAKAELKGKAIKGMPKEEIKEGNKLIQQIQMMVKERGFTKKQFSDIKMTHGGARHLAGKTKRMTIPQLKAVLKAIEAARPR</sequence>
<dbReference type="EMBL" id="BARU01009948">
    <property type="protein sequence ID" value="GAH43497.1"/>
    <property type="molecule type" value="Genomic_DNA"/>
</dbReference>
<organism evidence="2">
    <name type="scientific">marine sediment metagenome</name>
    <dbReference type="NCBI Taxonomy" id="412755"/>
    <lineage>
        <taxon>unclassified sequences</taxon>
        <taxon>metagenomes</taxon>
        <taxon>ecological metagenomes</taxon>
    </lineage>
</organism>
<reference evidence="2" key="1">
    <citation type="journal article" date="2014" name="Front. Microbiol.">
        <title>High frequency of phylogenetically diverse reductive dehalogenase-homologous genes in deep subseafloor sedimentary metagenomes.</title>
        <authorList>
            <person name="Kawai M."/>
            <person name="Futagami T."/>
            <person name="Toyoda A."/>
            <person name="Takaki Y."/>
            <person name="Nishi S."/>
            <person name="Hori S."/>
            <person name="Arai W."/>
            <person name="Tsubouchi T."/>
            <person name="Morono Y."/>
            <person name="Uchiyama I."/>
            <person name="Ito T."/>
            <person name="Fujiyama A."/>
            <person name="Inagaki F."/>
            <person name="Takami H."/>
        </authorList>
    </citation>
    <scope>NUCLEOTIDE SEQUENCE</scope>
    <source>
        <strain evidence="2">Expedition CK06-06</strain>
    </source>
</reference>
<proteinExistence type="predicted"/>
<evidence type="ECO:0000256" key="1">
    <source>
        <dbReference type="SAM" id="Coils"/>
    </source>
</evidence>
<feature type="non-terminal residue" evidence="2">
    <location>
        <position position="1"/>
    </location>
</feature>
<feature type="non-terminal residue" evidence="2">
    <location>
        <position position="316"/>
    </location>
</feature>
<protein>
    <submittedName>
        <fullName evidence="2">Uncharacterized protein</fullName>
    </submittedName>
</protein>
<gene>
    <name evidence="2" type="ORF">S03H2_19086</name>
</gene>
<dbReference type="AlphaFoldDB" id="X1FEW6"/>
<comment type="caution">
    <text evidence="2">The sequence shown here is derived from an EMBL/GenBank/DDBJ whole genome shotgun (WGS) entry which is preliminary data.</text>
</comment>